<comment type="caution">
    <text evidence="3">The sequence shown here is derived from an EMBL/GenBank/DDBJ whole genome shotgun (WGS) entry which is preliminary data.</text>
</comment>
<protein>
    <submittedName>
        <fullName evidence="3">Uncharacterized protein</fullName>
    </submittedName>
</protein>
<keyword evidence="2" id="KW-0812">Transmembrane</keyword>
<sequence>MKKFFRLIKYFFLGIVFVVFAFFRWILGGQSNDLDHKKLSNDDLKNSLPNFPEANADVSGDDDAPPPPPGDGDDDGDDDSGC</sequence>
<keyword evidence="2" id="KW-0472">Membrane</keyword>
<evidence type="ECO:0000256" key="1">
    <source>
        <dbReference type="SAM" id="MobiDB-lite"/>
    </source>
</evidence>
<evidence type="ECO:0000313" key="3">
    <source>
        <dbReference type="EMBL" id="KKR70389.1"/>
    </source>
</evidence>
<proteinExistence type="predicted"/>
<dbReference type="Proteomes" id="UP000034664">
    <property type="component" value="Unassembled WGS sequence"/>
</dbReference>
<feature type="region of interest" description="Disordered" evidence="1">
    <location>
        <begin position="45"/>
        <end position="82"/>
    </location>
</feature>
<reference evidence="3 4" key="1">
    <citation type="journal article" date="2015" name="Nature">
        <title>rRNA introns, odd ribosomes, and small enigmatic genomes across a large radiation of phyla.</title>
        <authorList>
            <person name="Brown C.T."/>
            <person name="Hug L.A."/>
            <person name="Thomas B.C."/>
            <person name="Sharon I."/>
            <person name="Castelle C.J."/>
            <person name="Singh A."/>
            <person name="Wilkins M.J."/>
            <person name="Williams K.H."/>
            <person name="Banfield J.F."/>
        </authorList>
    </citation>
    <scope>NUCLEOTIDE SEQUENCE [LARGE SCALE GENOMIC DNA]</scope>
</reference>
<feature type="transmembrane region" description="Helical" evidence="2">
    <location>
        <begin position="7"/>
        <end position="27"/>
    </location>
</feature>
<name>A0A0G0T046_9BACT</name>
<evidence type="ECO:0000313" key="4">
    <source>
        <dbReference type="Proteomes" id="UP000034664"/>
    </source>
</evidence>
<gene>
    <name evidence="3" type="ORF">UU14_C0050G0009</name>
</gene>
<accession>A0A0G0T046</accession>
<dbReference type="AlphaFoldDB" id="A0A0G0T046"/>
<dbReference type="EMBL" id="LBZM01000050">
    <property type="protein sequence ID" value="KKR70389.1"/>
    <property type="molecule type" value="Genomic_DNA"/>
</dbReference>
<evidence type="ECO:0000256" key="2">
    <source>
        <dbReference type="SAM" id="Phobius"/>
    </source>
</evidence>
<feature type="compositionally biased region" description="Acidic residues" evidence="1">
    <location>
        <begin position="71"/>
        <end position="82"/>
    </location>
</feature>
<organism evidence="3 4">
    <name type="scientific">Candidatus Roizmanbacteria bacterium GW2011_GWB1_40_7</name>
    <dbReference type="NCBI Taxonomy" id="1618482"/>
    <lineage>
        <taxon>Bacteria</taxon>
        <taxon>Candidatus Roizmaniibacteriota</taxon>
    </lineage>
</organism>
<keyword evidence="2" id="KW-1133">Transmembrane helix</keyword>